<dbReference type="EMBL" id="DVOB01000152">
    <property type="protein sequence ID" value="HIU96457.1"/>
    <property type="molecule type" value="Genomic_DNA"/>
</dbReference>
<dbReference type="InterPro" id="IPR039420">
    <property type="entry name" value="WalR-like"/>
</dbReference>
<feature type="modified residue" description="4-aspartylphosphate" evidence="6">
    <location>
        <position position="53"/>
    </location>
</feature>
<keyword evidence="3 7" id="KW-0238">DNA-binding</keyword>
<dbReference type="GO" id="GO:0006355">
    <property type="term" value="P:regulation of DNA-templated transcription"/>
    <property type="evidence" value="ECO:0007669"/>
    <property type="project" value="InterPro"/>
</dbReference>
<dbReference type="SMART" id="SM00448">
    <property type="entry name" value="REC"/>
    <property type="match status" value="1"/>
</dbReference>
<name>A0A9D1N834_9FIRM</name>
<evidence type="ECO:0000256" key="5">
    <source>
        <dbReference type="ARBA" id="ARBA00024867"/>
    </source>
</evidence>
<evidence type="ECO:0000256" key="7">
    <source>
        <dbReference type="PROSITE-ProRule" id="PRU01091"/>
    </source>
</evidence>
<dbReference type="CDD" id="cd00383">
    <property type="entry name" value="trans_reg_C"/>
    <property type="match status" value="1"/>
</dbReference>
<dbReference type="Proteomes" id="UP000824130">
    <property type="component" value="Unassembled WGS sequence"/>
</dbReference>
<comment type="function">
    <text evidence="5">May play the central regulatory role in sporulation. It may be an element of the effector pathway responsible for the activation of sporulation genes in response to nutritional stress. Spo0A may act in concert with spo0H (a sigma factor) to control the expression of some genes that are critical to the sporulation process.</text>
</comment>
<evidence type="ECO:0000313" key="10">
    <source>
        <dbReference type="EMBL" id="HIU96457.1"/>
    </source>
</evidence>
<reference evidence="10" key="1">
    <citation type="submission" date="2020-10" db="EMBL/GenBank/DDBJ databases">
        <authorList>
            <person name="Gilroy R."/>
        </authorList>
    </citation>
    <scope>NUCLEOTIDE SEQUENCE</scope>
    <source>
        <strain evidence="10">ChiSjej4B22-8349</strain>
    </source>
</reference>
<dbReference type="GO" id="GO:0005829">
    <property type="term" value="C:cytosol"/>
    <property type="evidence" value="ECO:0007669"/>
    <property type="project" value="TreeGrafter"/>
</dbReference>
<dbReference type="Pfam" id="PF00486">
    <property type="entry name" value="Trans_reg_C"/>
    <property type="match status" value="1"/>
</dbReference>
<comment type="caution">
    <text evidence="10">The sequence shown here is derived from an EMBL/GenBank/DDBJ whole genome shotgun (WGS) entry which is preliminary data.</text>
</comment>
<evidence type="ECO:0000259" key="9">
    <source>
        <dbReference type="PROSITE" id="PS51755"/>
    </source>
</evidence>
<organism evidence="10 11">
    <name type="scientific">Candidatus Allocopromorpha excrementipullorum</name>
    <dbReference type="NCBI Taxonomy" id="2840743"/>
    <lineage>
        <taxon>Bacteria</taxon>
        <taxon>Bacillati</taxon>
        <taxon>Bacillota</taxon>
        <taxon>Clostridia</taxon>
        <taxon>Eubacteriales</taxon>
        <taxon>Eubacteriaceae</taxon>
        <taxon>Eubacteriaceae incertae sedis</taxon>
        <taxon>Candidatus Allocopromorpha</taxon>
    </lineage>
</organism>
<dbReference type="AlphaFoldDB" id="A0A9D1N834"/>
<dbReference type="SMART" id="SM00862">
    <property type="entry name" value="Trans_reg_C"/>
    <property type="match status" value="1"/>
</dbReference>
<sequence length="252" mass="28368">MSEGRILIADDEKEILDVLEMLLVENGYEVVRASNGRQALEHPSEDIDLYILDVNMPEMSGFAAGSEIRRRSDTPMIFLTAYAGESDKYLGFSAGADDYIVKPFSNTELLMRVKAILRRTMGKADISVAKGGSDMNTTDGEAVRISGTDETNTAGNTIIYKDLLLDTDSHILRKEDQLIKLTYTEFRILELFLTNRGKIFSPENIYSSVWNEDAVGDETIMVHIKNIRRKLGDSSREPKYVKTAWGRGYYVD</sequence>
<protein>
    <recommendedName>
        <fullName evidence="1">Stage 0 sporulation protein A homolog</fullName>
    </recommendedName>
</protein>
<evidence type="ECO:0000256" key="3">
    <source>
        <dbReference type="ARBA" id="ARBA00023125"/>
    </source>
</evidence>
<gene>
    <name evidence="10" type="ORF">IAD25_07125</name>
</gene>
<feature type="DNA-binding region" description="OmpR/PhoB-type" evidence="7">
    <location>
        <begin position="155"/>
        <end position="252"/>
    </location>
</feature>
<dbReference type="Gene3D" id="6.10.250.690">
    <property type="match status" value="1"/>
</dbReference>
<proteinExistence type="predicted"/>
<evidence type="ECO:0000256" key="4">
    <source>
        <dbReference type="ARBA" id="ARBA00023163"/>
    </source>
</evidence>
<dbReference type="SUPFAM" id="SSF52172">
    <property type="entry name" value="CheY-like"/>
    <property type="match status" value="1"/>
</dbReference>
<dbReference type="GO" id="GO:0000976">
    <property type="term" value="F:transcription cis-regulatory region binding"/>
    <property type="evidence" value="ECO:0007669"/>
    <property type="project" value="TreeGrafter"/>
</dbReference>
<evidence type="ECO:0000313" key="11">
    <source>
        <dbReference type="Proteomes" id="UP000824130"/>
    </source>
</evidence>
<evidence type="ECO:0000256" key="1">
    <source>
        <dbReference type="ARBA" id="ARBA00018672"/>
    </source>
</evidence>
<dbReference type="GO" id="GO:0000156">
    <property type="term" value="F:phosphorelay response regulator activity"/>
    <property type="evidence" value="ECO:0007669"/>
    <property type="project" value="TreeGrafter"/>
</dbReference>
<dbReference type="PANTHER" id="PTHR48111:SF2">
    <property type="entry name" value="RESPONSE REGULATOR SAER"/>
    <property type="match status" value="1"/>
</dbReference>
<keyword evidence="4" id="KW-0804">Transcription</keyword>
<dbReference type="InterPro" id="IPR036388">
    <property type="entry name" value="WH-like_DNA-bd_sf"/>
</dbReference>
<evidence type="ECO:0000259" key="8">
    <source>
        <dbReference type="PROSITE" id="PS50110"/>
    </source>
</evidence>
<keyword evidence="2" id="KW-0805">Transcription regulation</keyword>
<dbReference type="PROSITE" id="PS50110">
    <property type="entry name" value="RESPONSE_REGULATORY"/>
    <property type="match status" value="1"/>
</dbReference>
<reference evidence="10" key="2">
    <citation type="journal article" date="2021" name="PeerJ">
        <title>Extensive microbial diversity within the chicken gut microbiome revealed by metagenomics and culture.</title>
        <authorList>
            <person name="Gilroy R."/>
            <person name="Ravi A."/>
            <person name="Getino M."/>
            <person name="Pursley I."/>
            <person name="Horton D.L."/>
            <person name="Alikhan N.F."/>
            <person name="Baker D."/>
            <person name="Gharbi K."/>
            <person name="Hall N."/>
            <person name="Watson M."/>
            <person name="Adriaenssens E.M."/>
            <person name="Foster-Nyarko E."/>
            <person name="Jarju S."/>
            <person name="Secka A."/>
            <person name="Antonio M."/>
            <person name="Oren A."/>
            <person name="Chaudhuri R.R."/>
            <person name="La Ragione R."/>
            <person name="Hildebrand F."/>
            <person name="Pallen M.J."/>
        </authorList>
    </citation>
    <scope>NUCLEOTIDE SEQUENCE</scope>
    <source>
        <strain evidence="10">ChiSjej4B22-8349</strain>
    </source>
</reference>
<accession>A0A9D1N834</accession>
<evidence type="ECO:0000256" key="6">
    <source>
        <dbReference type="PROSITE-ProRule" id="PRU00169"/>
    </source>
</evidence>
<keyword evidence="6" id="KW-0597">Phosphoprotein</keyword>
<dbReference type="InterPro" id="IPR001867">
    <property type="entry name" value="OmpR/PhoB-type_DNA-bd"/>
</dbReference>
<feature type="domain" description="OmpR/PhoB-type" evidence="9">
    <location>
        <begin position="155"/>
        <end position="252"/>
    </location>
</feature>
<dbReference type="Pfam" id="PF00072">
    <property type="entry name" value="Response_reg"/>
    <property type="match status" value="1"/>
</dbReference>
<dbReference type="Gene3D" id="1.10.10.10">
    <property type="entry name" value="Winged helix-like DNA-binding domain superfamily/Winged helix DNA-binding domain"/>
    <property type="match status" value="1"/>
</dbReference>
<dbReference type="InterPro" id="IPR001789">
    <property type="entry name" value="Sig_transdc_resp-reg_receiver"/>
</dbReference>
<dbReference type="Gene3D" id="3.40.50.2300">
    <property type="match status" value="1"/>
</dbReference>
<dbReference type="PROSITE" id="PS51755">
    <property type="entry name" value="OMPR_PHOB"/>
    <property type="match status" value="1"/>
</dbReference>
<dbReference type="GO" id="GO:0032993">
    <property type="term" value="C:protein-DNA complex"/>
    <property type="evidence" value="ECO:0007669"/>
    <property type="project" value="TreeGrafter"/>
</dbReference>
<dbReference type="InterPro" id="IPR011006">
    <property type="entry name" value="CheY-like_superfamily"/>
</dbReference>
<feature type="domain" description="Response regulatory" evidence="8">
    <location>
        <begin position="5"/>
        <end position="117"/>
    </location>
</feature>
<evidence type="ECO:0000256" key="2">
    <source>
        <dbReference type="ARBA" id="ARBA00023015"/>
    </source>
</evidence>
<dbReference type="PANTHER" id="PTHR48111">
    <property type="entry name" value="REGULATOR OF RPOS"/>
    <property type="match status" value="1"/>
</dbReference>